<keyword evidence="2 4" id="KW-0238">DNA-binding</keyword>
<protein>
    <submittedName>
        <fullName evidence="6">TetR family transcriptional regulator</fullName>
    </submittedName>
</protein>
<dbReference type="PROSITE" id="PS50977">
    <property type="entry name" value="HTH_TETR_2"/>
    <property type="match status" value="1"/>
</dbReference>
<sequence>MEDNSTPPLRERKHHRTRATIIEAAMTLFAEHGFDNVTVSGIAARAEVGRSTFFRYFVDKQEVMFADDAELKQVLVTVAQERAAALTPIGDSLATALDVATCGVLAVSERIAEHSAWLAVRQRLIEEHPDLQARNLVKQYGYVEAGVEVLLRHGATLEIAVLASNLAAACFAAGHARALAEGIDLPAAVSDAFARFSDIAGPTPT</sequence>
<dbReference type="PANTHER" id="PTHR30055:SF238">
    <property type="entry name" value="MYCOFACTOCIN BIOSYNTHESIS TRANSCRIPTIONAL REGULATOR MFTR-RELATED"/>
    <property type="match status" value="1"/>
</dbReference>
<evidence type="ECO:0000256" key="1">
    <source>
        <dbReference type="ARBA" id="ARBA00023015"/>
    </source>
</evidence>
<gene>
    <name evidence="6" type="ORF">ACFFTR_21145</name>
</gene>
<keyword evidence="7" id="KW-1185">Reference proteome</keyword>
<dbReference type="Gene3D" id="1.10.357.10">
    <property type="entry name" value="Tetracycline Repressor, domain 2"/>
    <property type="match status" value="1"/>
</dbReference>
<evidence type="ECO:0000313" key="6">
    <source>
        <dbReference type="EMBL" id="MFB9445592.1"/>
    </source>
</evidence>
<dbReference type="SUPFAM" id="SSF46689">
    <property type="entry name" value="Homeodomain-like"/>
    <property type="match status" value="1"/>
</dbReference>
<comment type="caution">
    <text evidence="6">The sequence shown here is derived from an EMBL/GenBank/DDBJ whole genome shotgun (WGS) entry which is preliminary data.</text>
</comment>
<dbReference type="PRINTS" id="PR00455">
    <property type="entry name" value="HTHTETR"/>
</dbReference>
<evidence type="ECO:0000259" key="5">
    <source>
        <dbReference type="PROSITE" id="PS50977"/>
    </source>
</evidence>
<keyword evidence="3" id="KW-0804">Transcription</keyword>
<evidence type="ECO:0000256" key="2">
    <source>
        <dbReference type="ARBA" id="ARBA00023125"/>
    </source>
</evidence>
<dbReference type="PANTHER" id="PTHR30055">
    <property type="entry name" value="HTH-TYPE TRANSCRIPTIONAL REGULATOR RUTR"/>
    <property type="match status" value="1"/>
</dbReference>
<dbReference type="InterPro" id="IPR001647">
    <property type="entry name" value="HTH_TetR"/>
</dbReference>
<evidence type="ECO:0000256" key="4">
    <source>
        <dbReference type="PROSITE-ProRule" id="PRU00335"/>
    </source>
</evidence>
<dbReference type="EMBL" id="JBHMCA010000042">
    <property type="protein sequence ID" value="MFB9445592.1"/>
    <property type="molecule type" value="Genomic_DNA"/>
</dbReference>
<reference evidence="6 7" key="1">
    <citation type="submission" date="2024-09" db="EMBL/GenBank/DDBJ databases">
        <authorList>
            <person name="Sun Q."/>
            <person name="Mori K."/>
        </authorList>
    </citation>
    <scope>NUCLEOTIDE SEQUENCE [LARGE SCALE GENOMIC DNA]</scope>
    <source>
        <strain evidence="6 7">JCM 3307</strain>
    </source>
</reference>
<dbReference type="Pfam" id="PF00440">
    <property type="entry name" value="TetR_N"/>
    <property type="match status" value="1"/>
</dbReference>
<dbReference type="InterPro" id="IPR009057">
    <property type="entry name" value="Homeodomain-like_sf"/>
</dbReference>
<feature type="DNA-binding region" description="H-T-H motif" evidence="4">
    <location>
        <begin position="38"/>
        <end position="57"/>
    </location>
</feature>
<organism evidence="6 7">
    <name type="scientific">Dactylosporangium vinaceum</name>
    <dbReference type="NCBI Taxonomy" id="53362"/>
    <lineage>
        <taxon>Bacteria</taxon>
        <taxon>Bacillati</taxon>
        <taxon>Actinomycetota</taxon>
        <taxon>Actinomycetes</taxon>
        <taxon>Micromonosporales</taxon>
        <taxon>Micromonosporaceae</taxon>
        <taxon>Dactylosporangium</taxon>
    </lineage>
</organism>
<feature type="domain" description="HTH tetR-type" evidence="5">
    <location>
        <begin position="15"/>
        <end position="75"/>
    </location>
</feature>
<evidence type="ECO:0000256" key="3">
    <source>
        <dbReference type="ARBA" id="ARBA00023163"/>
    </source>
</evidence>
<evidence type="ECO:0000313" key="7">
    <source>
        <dbReference type="Proteomes" id="UP001589608"/>
    </source>
</evidence>
<accession>A0ABV5M9Q4</accession>
<dbReference type="Proteomes" id="UP001589608">
    <property type="component" value="Unassembled WGS sequence"/>
</dbReference>
<keyword evidence="1" id="KW-0805">Transcription regulation</keyword>
<name>A0ABV5M9Q4_9ACTN</name>
<dbReference type="InterPro" id="IPR050109">
    <property type="entry name" value="HTH-type_TetR-like_transc_reg"/>
</dbReference>
<dbReference type="RefSeq" id="WP_223103938.1">
    <property type="nucleotide sequence ID" value="NZ_CP061913.1"/>
</dbReference>
<proteinExistence type="predicted"/>